<dbReference type="PANTHER" id="PTHR43252">
    <property type="entry name" value="TRANSCRIPTIONAL REGULATOR YQJI"/>
    <property type="match status" value="1"/>
</dbReference>
<comment type="caution">
    <text evidence="2">The sequence shown here is derived from an EMBL/GenBank/DDBJ whole genome shotgun (WGS) entry which is preliminary data.</text>
</comment>
<name>A0ABW8YQQ1_9SPHN</name>
<evidence type="ECO:0000259" key="1">
    <source>
        <dbReference type="Pfam" id="PF03551"/>
    </source>
</evidence>
<reference evidence="2 3" key="1">
    <citation type="submission" date="2024-06" db="EMBL/GenBank/DDBJ databases">
        <authorList>
            <person name="Kaempfer P."/>
            <person name="Viver T."/>
        </authorList>
    </citation>
    <scope>NUCLEOTIDE SEQUENCE [LARGE SCALE GENOMIC DNA]</scope>
    <source>
        <strain evidence="2 3">ST-64</strain>
    </source>
</reference>
<evidence type="ECO:0000313" key="2">
    <source>
        <dbReference type="EMBL" id="MFL9842275.1"/>
    </source>
</evidence>
<accession>A0ABW8YQQ1</accession>
<feature type="domain" description="Transcription regulator PadR N-terminal" evidence="1">
    <location>
        <begin position="11"/>
        <end position="80"/>
    </location>
</feature>
<dbReference type="InterPro" id="IPR036390">
    <property type="entry name" value="WH_DNA-bd_sf"/>
</dbReference>
<dbReference type="Gene3D" id="1.10.10.10">
    <property type="entry name" value="Winged helix-like DNA-binding domain superfamily/Winged helix DNA-binding domain"/>
    <property type="match status" value="1"/>
</dbReference>
<sequence>MFAGDELRLVLLKLIEESPRHGYDLIREIEERTGGAYAPSPGVVYPTLTMLADMDLIAEQKSDDAKKVFEITDGGRVHLTERDEEVAALMERLESIGAMRSRSHGSPVRRAMGNLRSVLQHRLGDGEVTQDTLHAVAEIIDAAARKIERL</sequence>
<dbReference type="SUPFAM" id="SSF46785">
    <property type="entry name" value="Winged helix' DNA-binding domain"/>
    <property type="match status" value="1"/>
</dbReference>
<evidence type="ECO:0000313" key="3">
    <source>
        <dbReference type="Proteomes" id="UP001629244"/>
    </source>
</evidence>
<dbReference type="Proteomes" id="UP001629244">
    <property type="component" value="Unassembled WGS sequence"/>
</dbReference>
<dbReference type="InterPro" id="IPR005149">
    <property type="entry name" value="Tscrpt_reg_PadR_N"/>
</dbReference>
<dbReference type="Pfam" id="PF03551">
    <property type="entry name" value="PadR"/>
    <property type="match status" value="1"/>
</dbReference>
<gene>
    <name evidence="2" type="ORF">ABS767_14995</name>
</gene>
<proteinExistence type="predicted"/>
<dbReference type="InterPro" id="IPR036388">
    <property type="entry name" value="WH-like_DNA-bd_sf"/>
</dbReference>
<dbReference type="RefSeq" id="WP_408079794.1">
    <property type="nucleotide sequence ID" value="NZ_JBELQC010000003.1"/>
</dbReference>
<protein>
    <submittedName>
        <fullName evidence="2">PadR family transcriptional regulator</fullName>
    </submittedName>
</protein>
<dbReference type="EMBL" id="JBELQC010000003">
    <property type="protein sequence ID" value="MFL9842275.1"/>
    <property type="molecule type" value="Genomic_DNA"/>
</dbReference>
<dbReference type="PANTHER" id="PTHR43252:SF7">
    <property type="entry name" value="TRANSCRIPTIONAL REGULATOR YQJI"/>
    <property type="match status" value="1"/>
</dbReference>
<organism evidence="2 3">
    <name type="scientific">Sphingomonas plantiphila</name>
    <dbReference type="NCBI Taxonomy" id="3163295"/>
    <lineage>
        <taxon>Bacteria</taxon>
        <taxon>Pseudomonadati</taxon>
        <taxon>Pseudomonadota</taxon>
        <taxon>Alphaproteobacteria</taxon>
        <taxon>Sphingomonadales</taxon>
        <taxon>Sphingomonadaceae</taxon>
        <taxon>Sphingomonas</taxon>
    </lineage>
</organism>
<keyword evidence="3" id="KW-1185">Reference proteome</keyword>